<keyword evidence="4" id="KW-0808">Transferase</keyword>
<keyword evidence="7" id="KW-0067">ATP-binding</keyword>
<evidence type="ECO:0000256" key="2">
    <source>
        <dbReference type="ARBA" id="ARBA00012438"/>
    </source>
</evidence>
<keyword evidence="9" id="KW-1133">Transmembrane helix</keyword>
<dbReference type="PROSITE" id="PS50109">
    <property type="entry name" value="HIS_KIN"/>
    <property type="match status" value="1"/>
</dbReference>
<comment type="caution">
    <text evidence="11">The sequence shown here is derived from an EMBL/GenBank/DDBJ whole genome shotgun (WGS) entry which is preliminary data.</text>
</comment>
<dbReference type="PRINTS" id="PR00344">
    <property type="entry name" value="BCTRLSENSOR"/>
</dbReference>
<dbReference type="InterPro" id="IPR003661">
    <property type="entry name" value="HisK_dim/P_dom"/>
</dbReference>
<evidence type="ECO:0000256" key="4">
    <source>
        <dbReference type="ARBA" id="ARBA00022679"/>
    </source>
</evidence>
<keyword evidence="9" id="KW-0472">Membrane</keyword>
<gene>
    <name evidence="11" type="ORF">JM946_19575</name>
</gene>
<name>A0ABS1X159_9GAMM</name>
<evidence type="ECO:0000259" key="10">
    <source>
        <dbReference type="PROSITE" id="PS50109"/>
    </source>
</evidence>
<proteinExistence type="predicted"/>
<dbReference type="Pfam" id="PF00512">
    <property type="entry name" value="HisKA"/>
    <property type="match status" value="1"/>
</dbReference>
<feature type="transmembrane region" description="Helical" evidence="9">
    <location>
        <begin position="100"/>
        <end position="120"/>
    </location>
</feature>
<evidence type="ECO:0000256" key="9">
    <source>
        <dbReference type="SAM" id="Phobius"/>
    </source>
</evidence>
<dbReference type="SMART" id="SM00387">
    <property type="entry name" value="HATPase_c"/>
    <property type="match status" value="1"/>
</dbReference>
<organism evidence="11 12">
    <name type="scientific">Steroidobacter gossypii</name>
    <dbReference type="NCBI Taxonomy" id="2805490"/>
    <lineage>
        <taxon>Bacteria</taxon>
        <taxon>Pseudomonadati</taxon>
        <taxon>Pseudomonadota</taxon>
        <taxon>Gammaproteobacteria</taxon>
        <taxon>Steroidobacterales</taxon>
        <taxon>Steroidobacteraceae</taxon>
        <taxon>Steroidobacter</taxon>
    </lineage>
</organism>
<dbReference type="EMBL" id="JAEVLS010000004">
    <property type="protein sequence ID" value="MBM0106942.1"/>
    <property type="molecule type" value="Genomic_DNA"/>
</dbReference>
<dbReference type="CDD" id="cd00082">
    <property type="entry name" value="HisKA"/>
    <property type="match status" value="1"/>
</dbReference>
<dbReference type="Gene3D" id="1.10.287.130">
    <property type="match status" value="1"/>
</dbReference>
<dbReference type="InterPro" id="IPR036890">
    <property type="entry name" value="HATPase_C_sf"/>
</dbReference>
<dbReference type="InterPro" id="IPR003594">
    <property type="entry name" value="HATPase_dom"/>
</dbReference>
<evidence type="ECO:0000313" key="12">
    <source>
        <dbReference type="Proteomes" id="UP000661077"/>
    </source>
</evidence>
<dbReference type="EC" id="2.7.13.3" evidence="2"/>
<dbReference type="CDD" id="cd00075">
    <property type="entry name" value="HATPase"/>
    <property type="match status" value="1"/>
</dbReference>
<reference evidence="11 12" key="1">
    <citation type="journal article" date="2021" name="Int. J. Syst. Evol. Microbiol.">
        <title>Steroidobacter gossypii sp. nov., isolated from soil of cotton cropping field.</title>
        <authorList>
            <person name="Huang R."/>
            <person name="Yang S."/>
            <person name="Zhen C."/>
            <person name="Liu W."/>
        </authorList>
    </citation>
    <scope>NUCLEOTIDE SEQUENCE [LARGE SCALE GENOMIC DNA]</scope>
    <source>
        <strain evidence="11 12">S1-65</strain>
    </source>
</reference>
<keyword evidence="5" id="KW-0547">Nucleotide-binding</keyword>
<dbReference type="InterPro" id="IPR036097">
    <property type="entry name" value="HisK_dim/P_sf"/>
</dbReference>
<evidence type="ECO:0000256" key="8">
    <source>
        <dbReference type="ARBA" id="ARBA00023012"/>
    </source>
</evidence>
<keyword evidence="6" id="KW-0418">Kinase</keyword>
<feature type="domain" description="Histidine kinase" evidence="10">
    <location>
        <begin position="157"/>
        <end position="371"/>
    </location>
</feature>
<dbReference type="SUPFAM" id="SSF47384">
    <property type="entry name" value="Homodimeric domain of signal transducing histidine kinase"/>
    <property type="match status" value="1"/>
</dbReference>
<keyword evidence="8" id="KW-0902">Two-component regulatory system</keyword>
<evidence type="ECO:0000256" key="1">
    <source>
        <dbReference type="ARBA" id="ARBA00000085"/>
    </source>
</evidence>
<evidence type="ECO:0000256" key="7">
    <source>
        <dbReference type="ARBA" id="ARBA00022840"/>
    </source>
</evidence>
<dbReference type="Pfam" id="PF02518">
    <property type="entry name" value="HATPase_c"/>
    <property type="match status" value="1"/>
</dbReference>
<keyword evidence="9" id="KW-0812">Transmembrane</keyword>
<dbReference type="Proteomes" id="UP000661077">
    <property type="component" value="Unassembled WGS sequence"/>
</dbReference>
<protein>
    <recommendedName>
        <fullName evidence="2">histidine kinase</fullName>
        <ecNumber evidence="2">2.7.13.3</ecNumber>
    </recommendedName>
</protein>
<keyword evidence="12" id="KW-1185">Reference proteome</keyword>
<dbReference type="InterPro" id="IPR004358">
    <property type="entry name" value="Sig_transdc_His_kin-like_C"/>
</dbReference>
<dbReference type="PANTHER" id="PTHR42878">
    <property type="entry name" value="TWO-COMPONENT HISTIDINE KINASE"/>
    <property type="match status" value="1"/>
</dbReference>
<dbReference type="InterPro" id="IPR005467">
    <property type="entry name" value="His_kinase_dom"/>
</dbReference>
<dbReference type="SMART" id="SM00388">
    <property type="entry name" value="HisKA"/>
    <property type="match status" value="1"/>
</dbReference>
<feature type="transmembrane region" description="Helical" evidence="9">
    <location>
        <begin position="9"/>
        <end position="29"/>
    </location>
</feature>
<dbReference type="Gene3D" id="3.30.565.10">
    <property type="entry name" value="Histidine kinase-like ATPase, C-terminal domain"/>
    <property type="match status" value="1"/>
</dbReference>
<evidence type="ECO:0000313" key="11">
    <source>
        <dbReference type="EMBL" id="MBM0106942.1"/>
    </source>
</evidence>
<comment type="catalytic activity">
    <reaction evidence="1">
        <text>ATP + protein L-histidine = ADP + protein N-phospho-L-histidine.</text>
        <dbReference type="EC" id="2.7.13.3"/>
    </reaction>
</comment>
<accession>A0ABS1X159</accession>
<dbReference type="InterPro" id="IPR050351">
    <property type="entry name" value="BphY/WalK/GraS-like"/>
</dbReference>
<dbReference type="SUPFAM" id="SSF55874">
    <property type="entry name" value="ATPase domain of HSP90 chaperone/DNA topoisomerase II/histidine kinase"/>
    <property type="match status" value="1"/>
</dbReference>
<dbReference type="PANTHER" id="PTHR42878:SF7">
    <property type="entry name" value="SENSOR HISTIDINE KINASE GLRK"/>
    <property type="match status" value="1"/>
</dbReference>
<evidence type="ECO:0000256" key="3">
    <source>
        <dbReference type="ARBA" id="ARBA00022553"/>
    </source>
</evidence>
<sequence>MSDRNIKLLLFLTVLVISVLPMMAALYFLDRSLQTSLNLGFNPHITRVLEDSSHNLLTLRKLDAERQAEYREQFERIEQLRHVYEHPALVRHGVLESLRIYFALGLMAALAFSLLVAAMLSRRIARAYTQTFDELLKQREKVRYLQEISAWQELAKMLAHEIKNPLTPIEVLVSSLRKAHAQLSMQEFSARLAQTQAMIGEELQHLKRTVDHFSDFARLPEVKLERVDLSAILAAQLRAVGSMFPTAKIGYEPESATSVQADVDPTLFRQVLTNLVRNGVEANPGREVRFLVRLVRTDQGVEVSVGNDGAPVPEDLVPRLFDPYVSGTRGKDNMGLGLAIVRKIVIDHGGDIRYRLQQGSPAFVIGLPGVPHG</sequence>
<keyword evidence="3" id="KW-0597">Phosphoprotein</keyword>
<dbReference type="RefSeq" id="WP_203169054.1">
    <property type="nucleotide sequence ID" value="NZ_JAEVLS010000004.1"/>
</dbReference>
<evidence type="ECO:0000256" key="5">
    <source>
        <dbReference type="ARBA" id="ARBA00022741"/>
    </source>
</evidence>
<evidence type="ECO:0000256" key="6">
    <source>
        <dbReference type="ARBA" id="ARBA00022777"/>
    </source>
</evidence>